<feature type="region of interest" description="Disordered" evidence="1">
    <location>
        <begin position="1"/>
        <end position="88"/>
    </location>
</feature>
<proteinExistence type="predicted"/>
<dbReference type="Proteomes" id="UP000324800">
    <property type="component" value="Unassembled WGS sequence"/>
</dbReference>
<evidence type="ECO:0000313" key="2">
    <source>
        <dbReference type="EMBL" id="KAA6403869.1"/>
    </source>
</evidence>
<sequence>MSPTDSQVQLQGTTMIISNGKMDDKDYGDQESQTGGESYNKDKAGVYIESDQESQEDMEEDDDDEEEEDDVDEDDEIEVDNYEDQYDY</sequence>
<reference evidence="2 3" key="1">
    <citation type="submission" date="2019-03" db="EMBL/GenBank/DDBJ databases">
        <title>Single cell metagenomics reveals metabolic interactions within the superorganism composed of flagellate Streblomastix strix and complex community of Bacteroidetes bacteria on its surface.</title>
        <authorList>
            <person name="Treitli S.C."/>
            <person name="Kolisko M."/>
            <person name="Husnik F."/>
            <person name="Keeling P."/>
            <person name="Hampl V."/>
        </authorList>
    </citation>
    <scope>NUCLEOTIDE SEQUENCE [LARGE SCALE GENOMIC DNA]</scope>
    <source>
        <strain evidence="2">ST1C</strain>
    </source>
</reference>
<comment type="caution">
    <text evidence="2">The sequence shown here is derived from an EMBL/GenBank/DDBJ whole genome shotgun (WGS) entry which is preliminary data.</text>
</comment>
<evidence type="ECO:0000313" key="3">
    <source>
        <dbReference type="Proteomes" id="UP000324800"/>
    </source>
</evidence>
<name>A0A5J4XBJ3_9EUKA</name>
<accession>A0A5J4XBJ3</accession>
<organism evidence="2 3">
    <name type="scientific">Streblomastix strix</name>
    <dbReference type="NCBI Taxonomy" id="222440"/>
    <lineage>
        <taxon>Eukaryota</taxon>
        <taxon>Metamonada</taxon>
        <taxon>Preaxostyla</taxon>
        <taxon>Oxymonadida</taxon>
        <taxon>Streblomastigidae</taxon>
        <taxon>Streblomastix</taxon>
    </lineage>
</organism>
<feature type="compositionally biased region" description="Acidic residues" evidence="1">
    <location>
        <begin position="50"/>
        <end position="88"/>
    </location>
</feature>
<feature type="compositionally biased region" description="Polar residues" evidence="1">
    <location>
        <begin position="1"/>
        <end position="17"/>
    </location>
</feature>
<dbReference type="EMBL" id="SNRW01000052">
    <property type="protein sequence ID" value="KAA6403869.1"/>
    <property type="molecule type" value="Genomic_DNA"/>
</dbReference>
<evidence type="ECO:0000256" key="1">
    <source>
        <dbReference type="SAM" id="MobiDB-lite"/>
    </source>
</evidence>
<protein>
    <submittedName>
        <fullName evidence="2">Uncharacterized protein</fullName>
    </submittedName>
</protein>
<gene>
    <name evidence="2" type="ORF">EZS28_000610</name>
</gene>
<dbReference type="AlphaFoldDB" id="A0A5J4XBJ3"/>